<dbReference type="EMBL" id="JAZDUF010000004">
    <property type="protein sequence ID" value="MEE3851457.1"/>
    <property type="molecule type" value="Genomic_DNA"/>
</dbReference>
<protein>
    <submittedName>
        <fullName evidence="1">Uncharacterized protein</fullName>
    </submittedName>
</protein>
<comment type="caution">
    <text evidence="1">The sequence shown here is derived from an EMBL/GenBank/DDBJ whole genome shotgun (WGS) entry which is preliminary data.</text>
</comment>
<name>A0ABU7MEC4_9ACTN</name>
<keyword evidence="2" id="KW-1185">Reference proteome</keyword>
<evidence type="ECO:0000313" key="2">
    <source>
        <dbReference type="Proteomes" id="UP001347146"/>
    </source>
</evidence>
<dbReference type="RefSeq" id="WP_330433200.1">
    <property type="nucleotide sequence ID" value="NZ_JAZDUF010000004.1"/>
</dbReference>
<evidence type="ECO:0000313" key="1">
    <source>
        <dbReference type="EMBL" id="MEE3851457.1"/>
    </source>
</evidence>
<gene>
    <name evidence="1" type="ORF">VZC37_14015</name>
</gene>
<reference evidence="1 2" key="1">
    <citation type="submission" date="2024-01" db="EMBL/GenBank/DDBJ databases">
        <title>Draft genome sequence of Gordonia sp. LSe1-13.</title>
        <authorList>
            <person name="Suphannarot A."/>
            <person name="Mingma R."/>
        </authorList>
    </citation>
    <scope>NUCLEOTIDE SEQUENCE [LARGE SCALE GENOMIC DNA]</scope>
    <source>
        <strain evidence="1 2">LSe1-13</strain>
    </source>
</reference>
<accession>A0ABU7MEC4</accession>
<sequence>MSGIGALLSTVAWAIPMHNRLDDIGQDPATISSLIAANGVRTAFLTAGALALSWCAVRLIRR</sequence>
<proteinExistence type="predicted"/>
<organism evidence="1 2">
    <name type="scientific">Gordonia sesuvii</name>
    <dbReference type="NCBI Taxonomy" id="3116777"/>
    <lineage>
        <taxon>Bacteria</taxon>
        <taxon>Bacillati</taxon>
        <taxon>Actinomycetota</taxon>
        <taxon>Actinomycetes</taxon>
        <taxon>Mycobacteriales</taxon>
        <taxon>Gordoniaceae</taxon>
        <taxon>Gordonia</taxon>
    </lineage>
</organism>
<dbReference type="Proteomes" id="UP001347146">
    <property type="component" value="Unassembled WGS sequence"/>
</dbReference>